<keyword evidence="2" id="KW-0812">Transmembrane</keyword>
<feature type="region of interest" description="Disordered" evidence="1">
    <location>
        <begin position="1283"/>
        <end position="1306"/>
    </location>
</feature>
<dbReference type="Gene3D" id="1.10.510.10">
    <property type="entry name" value="Transferase(Phosphotransferase) domain 1"/>
    <property type="match status" value="1"/>
</dbReference>
<feature type="compositionally biased region" description="Polar residues" evidence="1">
    <location>
        <begin position="1614"/>
        <end position="1634"/>
    </location>
</feature>
<evidence type="ECO:0000259" key="3">
    <source>
        <dbReference type="PROSITE" id="PS50011"/>
    </source>
</evidence>
<feature type="region of interest" description="Disordered" evidence="1">
    <location>
        <begin position="1608"/>
        <end position="1634"/>
    </location>
</feature>
<evidence type="ECO:0000256" key="2">
    <source>
        <dbReference type="SAM" id="Phobius"/>
    </source>
</evidence>
<feature type="transmembrane region" description="Helical" evidence="2">
    <location>
        <begin position="1316"/>
        <end position="1338"/>
    </location>
</feature>
<dbReference type="InterPro" id="IPR011050">
    <property type="entry name" value="Pectin_lyase_fold/virulence"/>
</dbReference>
<dbReference type="InterPro" id="IPR001245">
    <property type="entry name" value="Ser-Thr/Tyr_kinase_cat_dom"/>
</dbReference>
<evidence type="ECO:0000313" key="4">
    <source>
        <dbReference type="EMBL" id="KAK2945812.1"/>
    </source>
</evidence>
<evidence type="ECO:0000256" key="1">
    <source>
        <dbReference type="SAM" id="MobiDB-lite"/>
    </source>
</evidence>
<evidence type="ECO:0000313" key="5">
    <source>
        <dbReference type="Proteomes" id="UP001281761"/>
    </source>
</evidence>
<dbReference type="Proteomes" id="UP001281761">
    <property type="component" value="Unassembled WGS sequence"/>
</dbReference>
<dbReference type="InterPro" id="IPR000719">
    <property type="entry name" value="Prot_kinase_dom"/>
</dbReference>
<keyword evidence="2" id="KW-0472">Membrane</keyword>
<feature type="domain" description="Protein kinase" evidence="3">
    <location>
        <begin position="1346"/>
        <end position="1611"/>
    </location>
</feature>
<sequence>MLTVVHTHVTWKQQASSLPLVGTMPHNHKSLVSESSENGIFTRGSDQTRGFLSIIGSGLAFSNVALPLATGPLFDFGFNQNHTQQSQLAASASLTTSVMTNVTSRRRFIPDTLRLPLASQRVVSSSISECTNHLYGTGSLDMNFGSALRCQNSSFSKCETDDLPTEGPPTVNLQHKTAHFDQITYPAFTMFDTCTFRSISASRGGAIDSRLSKSSLSVVKCSFARCTATSYGGSVYYYPSLPTCSVTVSRCSFKSGNATSQGGGMQISYCSLGSFTDCIFYDLYAKTYGGGLVMIKSSGPITVSNCLFQKCSQDSGIGYGGAIYAPDSGVSFNSVQFRGNSAITIDRGHDLCLSLTQANYDVSSLTDCDTDQETIVVAYLTAITITPDLVAAPHSLTVSSMTYDVSTDNRTAKATLTVDQQISGVDQPISGTALMLFDNTNNYEMPNDDSPPAINRMISFDFSSDSSSPEFTLSFGEWELLQYEANYSLVTFGFKQSIVDVDTIILTTPNPPRIIRAICEDGDTDFGAFFSLKARTLATGSYKVSVKDIPDFWMEVDFEGNPSGGNLYSTEVGLKLQGEDAILDFGTTYEIDEVIEILSGESLILDPPRLFFTTPSSPTLKSVSVISFSDSNKDTITIQLVGDKLYSNPYTLTVSDGSSTSTVTATFDADGVSGEATAVLYSVDESKTVQLAFGKTYTITGFTCPGSSQPILTPNLKIIVPPEPARVEKVISAALTNDQTKVEVTFQARALPSKITAVTITGKDDLVFVSASRSSPTLFSALFNVAETASLNSLVFSETYSINSVSNGTNIILNNDVSFTVPLKPRVIDIGTTFSNIVNTGLTFALKVEGSIHDSKYKLTMPDNTEVGVECSLSTLTCSSTTSIRIGWATGLQYGTEHTLSKMEEIDGSSPPVDLIKNTFTTDAKPTEPVFHVDESGVLSDFCGDDGNRCKTINEVWRIVKGIDFPRPTIHITDSATLRSPIVLTQGMHVMITNGSTTEPKLHVASQDQSGGQLGMIIVNSAFLELKNVDVHILSSSPSFVLIHGSNSELVFRDGVFAGPAGGMMTNEGSDGVCSWSSGALQLVNCETHITNTRLFQLSQGAINMKNGSLEIRTSSFDSNSASSPSFPSSRRNIHCSDDGTITIGSLSAGDGHQGSSLWASMEDCVMNGDAAQPNSPLFAPKMDKELSMCVFDTSTKQYTVSIIGSQLIPCGLFLEVFEHESESNSDGKAVEFELKDISSETEVILVIKQEEIATLDQKHELRCRLKFGKNLRTTEWFTFSAALTDDPEPTNPEPTEPEPTKPKFSQTPLGKALSWILPLVISVVLLLIILLVILLVWRRKRQPKQQDKTELTEGQENDEYIAKVEDLDIGQSGTHNIVALNQHKDDTSDCTPKSTVPSTGAEQFVEVIRINDIHQKDSIETKFLASKETLFHRLHEAQNPKPIETEKIQKTLTEQLLRLMQKMPTAQVLQNLNPHWVIVENDTEVHFKLVDNQTKNQSLGDKMNTPKGGDTQRWSPPEESEENNESEQKSTINKEAGLVFRLGLLLWEIETGEVPYREHDGINAHRQAVLGVGLKMNAVENETLRDLIEDCMQIEPKNRPTLQTVKDRLFKSFSPSASDPTLGQQNNKAESKQ</sequence>
<keyword evidence="2" id="KW-1133">Transmembrane helix</keyword>
<dbReference type="SUPFAM" id="SSF56112">
    <property type="entry name" value="Protein kinase-like (PK-like)"/>
    <property type="match status" value="1"/>
</dbReference>
<organism evidence="4 5">
    <name type="scientific">Blattamonas nauphoetae</name>
    <dbReference type="NCBI Taxonomy" id="2049346"/>
    <lineage>
        <taxon>Eukaryota</taxon>
        <taxon>Metamonada</taxon>
        <taxon>Preaxostyla</taxon>
        <taxon>Oxymonadida</taxon>
        <taxon>Blattamonas</taxon>
    </lineage>
</organism>
<name>A0ABQ9X204_9EUKA</name>
<reference evidence="4 5" key="1">
    <citation type="journal article" date="2022" name="bioRxiv">
        <title>Genomics of Preaxostyla Flagellates Illuminates Evolutionary Transitions and the Path Towards Mitochondrial Loss.</title>
        <authorList>
            <person name="Novak L.V.F."/>
            <person name="Treitli S.C."/>
            <person name="Pyrih J."/>
            <person name="Halakuc P."/>
            <person name="Pipaliya S.V."/>
            <person name="Vacek V."/>
            <person name="Brzon O."/>
            <person name="Soukal P."/>
            <person name="Eme L."/>
            <person name="Dacks J.B."/>
            <person name="Karnkowska A."/>
            <person name="Elias M."/>
            <person name="Hampl V."/>
        </authorList>
    </citation>
    <scope>NUCLEOTIDE SEQUENCE [LARGE SCALE GENOMIC DNA]</scope>
    <source>
        <strain evidence="4">NAU3</strain>
        <tissue evidence="4">Gut</tissue>
    </source>
</reference>
<dbReference type="Pfam" id="PF07714">
    <property type="entry name" value="PK_Tyr_Ser-Thr"/>
    <property type="match status" value="1"/>
</dbReference>
<dbReference type="Pfam" id="PF13229">
    <property type="entry name" value="Beta_helix"/>
    <property type="match status" value="1"/>
</dbReference>
<dbReference type="InterPro" id="IPR011009">
    <property type="entry name" value="Kinase-like_dom_sf"/>
</dbReference>
<keyword evidence="5" id="KW-1185">Reference proteome</keyword>
<dbReference type="InterPro" id="IPR039448">
    <property type="entry name" value="Beta_helix"/>
</dbReference>
<gene>
    <name evidence="4" type="ORF">BLNAU_19237</name>
</gene>
<dbReference type="PROSITE" id="PS50011">
    <property type="entry name" value="PROTEIN_KINASE_DOM"/>
    <property type="match status" value="1"/>
</dbReference>
<proteinExistence type="predicted"/>
<protein>
    <recommendedName>
        <fullName evidence="3">Protein kinase domain-containing protein</fullName>
    </recommendedName>
</protein>
<accession>A0ABQ9X204</accession>
<feature type="region of interest" description="Disordered" evidence="1">
    <location>
        <begin position="1492"/>
        <end position="1533"/>
    </location>
</feature>
<dbReference type="SUPFAM" id="SSF51126">
    <property type="entry name" value="Pectin lyase-like"/>
    <property type="match status" value="1"/>
</dbReference>
<dbReference type="EMBL" id="JARBJD010000246">
    <property type="protein sequence ID" value="KAK2945812.1"/>
    <property type="molecule type" value="Genomic_DNA"/>
</dbReference>
<comment type="caution">
    <text evidence="4">The sequence shown here is derived from an EMBL/GenBank/DDBJ whole genome shotgun (WGS) entry which is preliminary data.</text>
</comment>